<proteinExistence type="predicted"/>
<accession>A0A6F8TGJ0</accession>
<dbReference type="RefSeq" id="WP_000733606.1">
    <property type="nucleotide sequence ID" value="NZ_AP025740.1"/>
</dbReference>
<dbReference type="GeneID" id="92894007"/>
<reference evidence="1" key="1">
    <citation type="submission" date="2020-03" db="EMBL/GenBank/DDBJ databases">
        <title>Complete genome sequence of Acinetobacter baumannii ATCC19606T, which is a model strain for tolerization of antimicrobial agents.</title>
        <authorList>
            <person name="Tsubouchi T."/>
            <person name="Suzuki M."/>
            <person name="Niki M."/>
            <person name="Oinuma K."/>
            <person name="Niki M."/>
            <person name="Shibayama K."/>
            <person name="Kakeya H."/>
            <person name="Kaneko Y."/>
        </authorList>
    </citation>
    <scope>NUCLEOTIDE SEQUENCE</scope>
    <source>
        <strain evidence="1">ATCC19606</strain>
    </source>
</reference>
<dbReference type="AlphaFoldDB" id="A0A6F8TGJ0"/>
<dbReference type="EMBL" id="AP022836">
    <property type="protein sequence ID" value="BCA99408.1"/>
    <property type="molecule type" value="Genomic_DNA"/>
</dbReference>
<organism evidence="1">
    <name type="scientific">Acinetobacter baumannii</name>
    <dbReference type="NCBI Taxonomy" id="470"/>
    <lineage>
        <taxon>Bacteria</taxon>
        <taxon>Pseudomonadati</taxon>
        <taxon>Pseudomonadota</taxon>
        <taxon>Gammaproteobacteria</taxon>
        <taxon>Moraxellales</taxon>
        <taxon>Moraxellaceae</taxon>
        <taxon>Acinetobacter</taxon>
        <taxon>Acinetobacter calcoaceticus/baumannii complex</taxon>
    </lineage>
</organism>
<evidence type="ECO:0000313" key="1">
    <source>
        <dbReference type="EMBL" id="BCA99408.1"/>
    </source>
</evidence>
<gene>
    <name evidence="1" type="ORF">ATCC19606_17440</name>
</gene>
<sequence>MKKLILILTIFSTTVFANEQPRTNQNNIKQIEQEQKSKQQKAFEDGITFAKENKEKIIQKQEYKDGEKFAKEMCEQYPIQCNIKK</sequence>
<protein>
    <submittedName>
        <fullName evidence="1">Uncharacterized protein</fullName>
    </submittedName>
</protein>
<name>A0A6F8TGJ0_ACIBA</name>